<proteinExistence type="predicted"/>
<dbReference type="NCBIfam" id="TIGR03123">
    <property type="entry name" value="one_C_unchar_1"/>
    <property type="match status" value="1"/>
</dbReference>
<evidence type="ECO:0000313" key="3">
    <source>
        <dbReference type="EMBL" id="SMP40185.1"/>
    </source>
</evidence>
<organism evidence="3 4">
    <name type="scientific">Neorhodopirellula lusitana</name>
    <dbReference type="NCBI Taxonomy" id="445327"/>
    <lineage>
        <taxon>Bacteria</taxon>
        <taxon>Pseudomonadati</taxon>
        <taxon>Planctomycetota</taxon>
        <taxon>Planctomycetia</taxon>
        <taxon>Pirellulales</taxon>
        <taxon>Pirellulaceae</taxon>
        <taxon>Neorhodopirellula</taxon>
    </lineage>
</organism>
<dbReference type="RefSeq" id="WP_283430646.1">
    <property type="nucleotide sequence ID" value="NZ_FXUG01000001.1"/>
</dbReference>
<dbReference type="EMBL" id="FXUG01000001">
    <property type="protein sequence ID" value="SMP40185.1"/>
    <property type="molecule type" value="Genomic_DNA"/>
</dbReference>
<name>A0ABY1PP43_9BACT</name>
<feature type="domain" description="Hydantoinase A/oxoprolinase" evidence="2">
    <location>
        <begin position="103"/>
        <end position="373"/>
    </location>
</feature>
<sequence>MAGSTGFPGDRGDAGHDASPTDASRATGSSAVASDHVAGNVEAGSVIGVDIGGANLKYSTSDGRCFECSFEMWKRWQCLRDQLASDLRQFSECWQTGETPRLAVTMTGELADCFDSRREGVRFIVDAVVASLPAAGLSEARFYSTSGCFLAAESAKDGWEHVAASNWHALASCFATRGFSDSLLIDVGSTTADVIAIRNGTLATEAKTDFERLRDQSLVYVGCRRTPVCSLVSALRFRGSEVAVMREVFATVGDARLLLGEQAEGSQDCFTADGKPSTRAHARVRMARMIGLDHDELTDSESLDLAKQVRMAASRIIGEAVSRWCDGNESAWVLSGHGQDMVEVPASVVSVDLRTELPAGISRVAPAWAVAELLQLNLRKGSAR</sequence>
<evidence type="ECO:0000259" key="2">
    <source>
        <dbReference type="Pfam" id="PF01968"/>
    </source>
</evidence>
<comment type="caution">
    <text evidence="3">The sequence shown here is derived from an EMBL/GenBank/DDBJ whole genome shotgun (WGS) entry which is preliminary data.</text>
</comment>
<evidence type="ECO:0000256" key="1">
    <source>
        <dbReference type="SAM" id="MobiDB-lite"/>
    </source>
</evidence>
<dbReference type="InterPro" id="IPR002821">
    <property type="entry name" value="Hydantoinase_A"/>
</dbReference>
<dbReference type="Proteomes" id="UP001158067">
    <property type="component" value="Unassembled WGS sequence"/>
</dbReference>
<keyword evidence="4" id="KW-1185">Reference proteome</keyword>
<protein>
    <recommendedName>
        <fullName evidence="2">Hydantoinase A/oxoprolinase domain-containing protein</fullName>
    </recommendedName>
</protein>
<feature type="region of interest" description="Disordered" evidence="1">
    <location>
        <begin position="1"/>
        <end position="31"/>
    </location>
</feature>
<dbReference type="Gene3D" id="3.30.420.190">
    <property type="entry name" value="conserved archaeal protein q6m145"/>
    <property type="match status" value="1"/>
</dbReference>
<accession>A0ABY1PP43</accession>
<dbReference type="InterPro" id="IPR002756">
    <property type="entry name" value="MfnF"/>
</dbReference>
<reference evidence="3 4" key="1">
    <citation type="submission" date="2017-05" db="EMBL/GenBank/DDBJ databases">
        <authorList>
            <person name="Varghese N."/>
            <person name="Submissions S."/>
        </authorList>
    </citation>
    <scope>NUCLEOTIDE SEQUENCE [LARGE SCALE GENOMIC DNA]</scope>
    <source>
        <strain evidence="3 4">DSM 25457</strain>
    </source>
</reference>
<dbReference type="Gene3D" id="3.30.420.40">
    <property type="match status" value="1"/>
</dbReference>
<dbReference type="Pfam" id="PF01968">
    <property type="entry name" value="Hydantoinase_A"/>
    <property type="match status" value="1"/>
</dbReference>
<gene>
    <name evidence="3" type="ORF">SAMN06265222_101408</name>
</gene>
<evidence type="ECO:0000313" key="4">
    <source>
        <dbReference type="Proteomes" id="UP001158067"/>
    </source>
</evidence>
<feature type="compositionally biased region" description="Polar residues" evidence="1">
    <location>
        <begin position="21"/>
        <end position="31"/>
    </location>
</feature>